<evidence type="ECO:0000313" key="6">
    <source>
        <dbReference type="Proteomes" id="UP001240447"/>
    </source>
</evidence>
<dbReference type="RefSeq" id="WP_181641936.1">
    <property type="nucleotide sequence ID" value="NZ_CCXJ01000295.1"/>
</dbReference>
<dbReference type="PROSITE" id="PS51257">
    <property type="entry name" value="PROKAR_LIPOPROTEIN"/>
    <property type="match status" value="1"/>
</dbReference>
<comment type="similarity">
    <text evidence="1">Belongs to the leucine-binding protein family.</text>
</comment>
<evidence type="ECO:0000259" key="4">
    <source>
        <dbReference type="Pfam" id="PF13458"/>
    </source>
</evidence>
<organism evidence="5 6">
    <name type="scientific">Nocardioides massiliensis</name>
    <dbReference type="NCBI Taxonomy" id="1325935"/>
    <lineage>
        <taxon>Bacteria</taxon>
        <taxon>Bacillati</taxon>
        <taxon>Actinomycetota</taxon>
        <taxon>Actinomycetes</taxon>
        <taxon>Propionibacteriales</taxon>
        <taxon>Nocardioidaceae</taxon>
        <taxon>Nocardioides</taxon>
    </lineage>
</organism>
<comment type="caution">
    <text evidence="5">The sequence shown here is derived from an EMBL/GenBank/DDBJ whole genome shotgun (WGS) entry which is preliminary data.</text>
</comment>
<dbReference type="PANTHER" id="PTHR30483:SF6">
    <property type="entry name" value="PERIPLASMIC BINDING PROTEIN OF ABC TRANSPORTER FOR NATURAL AMINO ACIDS"/>
    <property type="match status" value="1"/>
</dbReference>
<name>A0ABT9NJ53_9ACTN</name>
<dbReference type="InterPro" id="IPR028081">
    <property type="entry name" value="Leu-bd"/>
</dbReference>
<dbReference type="Gene3D" id="3.40.50.2300">
    <property type="match status" value="2"/>
</dbReference>
<dbReference type="Pfam" id="PF13458">
    <property type="entry name" value="Peripla_BP_6"/>
    <property type="match status" value="1"/>
</dbReference>
<sequence length="409" mass="41558">MSRSRRLLSVLAVSSLLGLAACGGESTAEPDGPDAGSDVTFTGDPVTILSMAPYDNPILDRKEILEVVEAAVKKVNADGGINGSELKLVTCNEGFDPNMAADCAREAVNRDVAAVVGGFAGNGDVILPILEEAGIPWLGTPLISAGELTSAVSFPLSAGAAGLAGLGLQAAKDGCKTVAAPSTETGTASTGLGLLIGAGAQAGGVKEVETIRMPPNVSDYSGIAQQAQGVDCVVMAAAGNVIAGFAAANASLGGTTKMYVMGASISQDILDAAGPVLEGIRTWSTFPVAEDPIWDDAKAAAPSVTDGGEAGWVSLINQNAWVSVVSFANFAASLDEVSSQSVLAGLQAETAFDTLGFTEPIDFTKSFFIPDFARAFNMKAQWVTVEDGKLVPDSDEISDLGEAFASMGQ</sequence>
<dbReference type="InterPro" id="IPR051010">
    <property type="entry name" value="BCAA_transport"/>
</dbReference>
<dbReference type="PANTHER" id="PTHR30483">
    <property type="entry name" value="LEUCINE-SPECIFIC-BINDING PROTEIN"/>
    <property type="match status" value="1"/>
</dbReference>
<gene>
    <name evidence="5" type="ORF">J2S59_000257</name>
</gene>
<evidence type="ECO:0000313" key="5">
    <source>
        <dbReference type="EMBL" id="MDP9820448.1"/>
    </source>
</evidence>
<keyword evidence="6" id="KW-1185">Reference proteome</keyword>
<dbReference type="EMBL" id="JAUSQM010000001">
    <property type="protein sequence ID" value="MDP9820448.1"/>
    <property type="molecule type" value="Genomic_DNA"/>
</dbReference>
<dbReference type="Proteomes" id="UP001240447">
    <property type="component" value="Unassembled WGS sequence"/>
</dbReference>
<evidence type="ECO:0000256" key="1">
    <source>
        <dbReference type="ARBA" id="ARBA00010062"/>
    </source>
</evidence>
<proteinExistence type="inferred from homology"/>
<feature type="signal peptide" evidence="3">
    <location>
        <begin position="1"/>
        <end position="20"/>
    </location>
</feature>
<feature type="domain" description="Leucine-binding protein" evidence="4">
    <location>
        <begin position="65"/>
        <end position="364"/>
    </location>
</feature>
<keyword evidence="2 3" id="KW-0732">Signal</keyword>
<evidence type="ECO:0000256" key="3">
    <source>
        <dbReference type="SAM" id="SignalP"/>
    </source>
</evidence>
<dbReference type="InterPro" id="IPR028082">
    <property type="entry name" value="Peripla_BP_I"/>
</dbReference>
<accession>A0ABT9NJ53</accession>
<reference evidence="5 6" key="1">
    <citation type="submission" date="2023-07" db="EMBL/GenBank/DDBJ databases">
        <title>Sequencing the genomes of 1000 actinobacteria strains.</title>
        <authorList>
            <person name="Klenk H.-P."/>
        </authorList>
    </citation>
    <scope>NUCLEOTIDE SEQUENCE [LARGE SCALE GENOMIC DNA]</scope>
    <source>
        <strain evidence="5 6">GD13</strain>
    </source>
</reference>
<feature type="chain" id="PRO_5046666444" evidence="3">
    <location>
        <begin position="21"/>
        <end position="409"/>
    </location>
</feature>
<protein>
    <submittedName>
        <fullName evidence="5">ABC-type branched-subunit amino acid transport system substrate-binding protein</fullName>
    </submittedName>
</protein>
<dbReference type="SUPFAM" id="SSF53822">
    <property type="entry name" value="Periplasmic binding protein-like I"/>
    <property type="match status" value="1"/>
</dbReference>
<evidence type="ECO:0000256" key="2">
    <source>
        <dbReference type="ARBA" id="ARBA00022729"/>
    </source>
</evidence>